<name>A0ABW3CBD6_9ACTN</name>
<comment type="caution">
    <text evidence="1">The sequence shown here is derived from an EMBL/GenBank/DDBJ whole genome shotgun (WGS) entry which is preliminary data.</text>
</comment>
<evidence type="ECO:0000313" key="2">
    <source>
        <dbReference type="Proteomes" id="UP001597083"/>
    </source>
</evidence>
<dbReference type="SUPFAM" id="SSF56801">
    <property type="entry name" value="Acetyl-CoA synthetase-like"/>
    <property type="match status" value="1"/>
</dbReference>
<reference evidence="2" key="1">
    <citation type="journal article" date="2019" name="Int. J. Syst. Evol. Microbiol.">
        <title>The Global Catalogue of Microorganisms (GCM) 10K type strain sequencing project: providing services to taxonomists for standard genome sequencing and annotation.</title>
        <authorList>
            <consortium name="The Broad Institute Genomics Platform"/>
            <consortium name="The Broad Institute Genome Sequencing Center for Infectious Disease"/>
            <person name="Wu L."/>
            <person name="Ma J."/>
        </authorList>
    </citation>
    <scope>NUCLEOTIDE SEQUENCE [LARGE SCALE GENOMIC DNA]</scope>
    <source>
        <strain evidence="2">JCM 31696</strain>
    </source>
</reference>
<feature type="non-terminal residue" evidence="1">
    <location>
        <position position="71"/>
    </location>
</feature>
<keyword evidence="2" id="KW-1185">Reference proteome</keyword>
<dbReference type="EMBL" id="JBHTIR010000764">
    <property type="protein sequence ID" value="MFD0851765.1"/>
    <property type="molecule type" value="Genomic_DNA"/>
</dbReference>
<organism evidence="1 2">
    <name type="scientific">Actinomadura adrarensis</name>
    <dbReference type="NCBI Taxonomy" id="1819600"/>
    <lineage>
        <taxon>Bacteria</taxon>
        <taxon>Bacillati</taxon>
        <taxon>Actinomycetota</taxon>
        <taxon>Actinomycetes</taxon>
        <taxon>Streptosporangiales</taxon>
        <taxon>Thermomonosporaceae</taxon>
        <taxon>Actinomadura</taxon>
    </lineage>
</organism>
<accession>A0ABW3CBD6</accession>
<protein>
    <submittedName>
        <fullName evidence="1">Uncharacterized protein</fullName>
    </submittedName>
</protein>
<sequence length="71" mass="8005">MRPTERTETETGRGRPLRMETLEGFVLGDVLRTQARAHRKKPFLKFRDGEITYGEVDATADRMARGLAALG</sequence>
<dbReference type="Gene3D" id="3.40.50.980">
    <property type="match status" value="1"/>
</dbReference>
<gene>
    <name evidence="1" type="ORF">ACFQ07_06015</name>
</gene>
<evidence type="ECO:0000313" key="1">
    <source>
        <dbReference type="EMBL" id="MFD0851765.1"/>
    </source>
</evidence>
<proteinExistence type="predicted"/>
<dbReference type="Proteomes" id="UP001597083">
    <property type="component" value="Unassembled WGS sequence"/>
</dbReference>